<proteinExistence type="predicted"/>
<evidence type="ECO:0000313" key="1">
    <source>
        <dbReference type="EMBL" id="CDL79571.1"/>
    </source>
</evidence>
<sequence>MNIKPIRTEQDYQGALKAIAPLFDNQPEMGIRLHGSHGVIN</sequence>
<dbReference type="AlphaFoldDB" id="W1IPM5"/>
<accession>W1IPM5</accession>
<comment type="caution">
    <text evidence="1">The sequence shown here is derived from an EMBL/GenBank/DDBJ whole genome shotgun (WGS) entry which is preliminary data.</text>
</comment>
<name>W1IPM5_9GAMM</name>
<dbReference type="Proteomes" id="UP000019197">
    <property type="component" value="Unassembled WGS sequence"/>
</dbReference>
<gene>
    <name evidence="1" type="ORF">XCR1_1180002</name>
</gene>
<reference evidence="1 2" key="1">
    <citation type="submission" date="2013-11" db="EMBL/GenBank/DDBJ databases">
        <title>Draft genome sequence and annotation of the entomopathogenic bacterium, Xenorhabdus cabanillasi strain JM26.</title>
        <authorList>
            <person name="Gualtieri M."/>
            <person name="Ogier J.C."/>
            <person name="Pages S."/>
            <person name="Givaudan A."/>
            <person name="Gaudriault S."/>
        </authorList>
    </citation>
    <scope>NUCLEOTIDE SEQUENCE [LARGE SCALE GENOMIC DNA]</scope>
    <source>
        <strain evidence="1 2">JM26</strain>
    </source>
</reference>
<protein>
    <submittedName>
        <fullName evidence="1">Uncharacterized protein</fullName>
    </submittedName>
</protein>
<evidence type="ECO:0000313" key="2">
    <source>
        <dbReference type="Proteomes" id="UP000019197"/>
    </source>
</evidence>
<dbReference type="EMBL" id="CBXE010000022">
    <property type="protein sequence ID" value="CDL79571.1"/>
    <property type="molecule type" value="Genomic_DNA"/>
</dbReference>
<organism evidence="1 2">
    <name type="scientific">Xenorhabdus cabanillasii JM26</name>
    <dbReference type="NCBI Taxonomy" id="1427517"/>
    <lineage>
        <taxon>Bacteria</taxon>
        <taxon>Pseudomonadati</taxon>
        <taxon>Pseudomonadota</taxon>
        <taxon>Gammaproteobacteria</taxon>
        <taxon>Enterobacterales</taxon>
        <taxon>Morganellaceae</taxon>
        <taxon>Xenorhabdus</taxon>
    </lineage>
</organism>